<evidence type="ECO:0000313" key="2">
    <source>
        <dbReference type="Proteomes" id="UP000479190"/>
    </source>
</evidence>
<organism evidence="1 2">
    <name type="scientific">Trichogramma brassicae</name>
    <dbReference type="NCBI Taxonomy" id="86971"/>
    <lineage>
        <taxon>Eukaryota</taxon>
        <taxon>Metazoa</taxon>
        <taxon>Ecdysozoa</taxon>
        <taxon>Arthropoda</taxon>
        <taxon>Hexapoda</taxon>
        <taxon>Insecta</taxon>
        <taxon>Pterygota</taxon>
        <taxon>Neoptera</taxon>
        <taxon>Endopterygota</taxon>
        <taxon>Hymenoptera</taxon>
        <taxon>Apocrita</taxon>
        <taxon>Proctotrupomorpha</taxon>
        <taxon>Chalcidoidea</taxon>
        <taxon>Trichogrammatidae</taxon>
        <taxon>Trichogramma</taxon>
    </lineage>
</organism>
<evidence type="ECO:0000313" key="1">
    <source>
        <dbReference type="EMBL" id="CAB0042216.1"/>
    </source>
</evidence>
<proteinExistence type="predicted"/>
<gene>
    <name evidence="1" type="ORF">TBRA_LOCUS13848</name>
</gene>
<sequence>MVGDWAWKTNSYKQERDAAWKVIVRRREEHETREGQMAELRKKQLKAEEAKKILEETSAKARAELLAATQAYEDSIKEVSFAEVATRKPTHSLHGQVYSCSTCCC</sequence>
<keyword evidence="2" id="KW-1185">Reference proteome</keyword>
<reference evidence="1 2" key="1">
    <citation type="submission" date="2020-02" db="EMBL/GenBank/DDBJ databases">
        <authorList>
            <person name="Ferguson B K."/>
        </authorList>
    </citation>
    <scope>NUCLEOTIDE SEQUENCE [LARGE SCALE GENOMIC DNA]</scope>
</reference>
<dbReference type="Proteomes" id="UP000479190">
    <property type="component" value="Unassembled WGS sequence"/>
</dbReference>
<name>A0A6H5J1M9_9HYME</name>
<dbReference type="AlphaFoldDB" id="A0A6H5J1M9"/>
<dbReference type="EMBL" id="CADCXV010001169">
    <property type="protein sequence ID" value="CAB0042216.1"/>
    <property type="molecule type" value="Genomic_DNA"/>
</dbReference>
<accession>A0A6H5J1M9</accession>
<protein>
    <submittedName>
        <fullName evidence="1">Uncharacterized protein</fullName>
    </submittedName>
</protein>